<dbReference type="OMA" id="GTKAHAY"/>
<evidence type="ECO:0000256" key="2">
    <source>
        <dbReference type="SAM" id="MobiDB-lite"/>
    </source>
</evidence>
<feature type="region of interest" description="Disordered" evidence="2">
    <location>
        <begin position="377"/>
        <end position="407"/>
    </location>
</feature>
<keyword evidence="4" id="KW-1185">Reference proteome</keyword>
<gene>
    <name evidence="3" type="ORF">BSAL_78165c</name>
</gene>
<dbReference type="SUPFAM" id="SSF48452">
    <property type="entry name" value="TPR-like"/>
    <property type="match status" value="1"/>
</dbReference>
<feature type="compositionally biased region" description="Polar residues" evidence="2">
    <location>
        <begin position="323"/>
        <end position="335"/>
    </location>
</feature>
<feature type="region of interest" description="Disordered" evidence="2">
    <location>
        <begin position="890"/>
        <end position="915"/>
    </location>
</feature>
<feature type="coiled-coil region" evidence="1">
    <location>
        <begin position="805"/>
        <end position="832"/>
    </location>
</feature>
<feature type="region of interest" description="Disordered" evidence="2">
    <location>
        <begin position="296"/>
        <end position="360"/>
    </location>
</feature>
<feature type="compositionally biased region" description="Polar residues" evidence="2">
    <location>
        <begin position="377"/>
        <end position="391"/>
    </location>
</feature>
<feature type="region of interest" description="Disordered" evidence="2">
    <location>
        <begin position="443"/>
        <end position="475"/>
    </location>
</feature>
<dbReference type="Gene3D" id="1.25.40.10">
    <property type="entry name" value="Tetratricopeptide repeat domain"/>
    <property type="match status" value="1"/>
</dbReference>
<dbReference type="VEuPathDB" id="TriTrypDB:BSAL_78165c"/>
<protein>
    <submittedName>
        <fullName evidence="3">Uncharacterized protein</fullName>
    </submittedName>
</protein>
<dbReference type="OrthoDB" id="5800423at2759"/>
<evidence type="ECO:0000313" key="4">
    <source>
        <dbReference type="Proteomes" id="UP000051952"/>
    </source>
</evidence>
<accession>A0A0S4J0G4</accession>
<dbReference type="Gene3D" id="3.90.228.10">
    <property type="match status" value="1"/>
</dbReference>
<dbReference type="EMBL" id="CYKH01000766">
    <property type="protein sequence ID" value="CUG35586.1"/>
    <property type="molecule type" value="Genomic_DNA"/>
</dbReference>
<evidence type="ECO:0000313" key="3">
    <source>
        <dbReference type="EMBL" id="CUG35586.1"/>
    </source>
</evidence>
<dbReference type="Proteomes" id="UP000051952">
    <property type="component" value="Unassembled WGS sequence"/>
</dbReference>
<reference evidence="4" key="1">
    <citation type="submission" date="2015-09" db="EMBL/GenBank/DDBJ databases">
        <authorList>
            <consortium name="Pathogen Informatics"/>
        </authorList>
    </citation>
    <scope>NUCLEOTIDE SEQUENCE [LARGE SCALE GENOMIC DNA]</scope>
    <source>
        <strain evidence="4">Lake Konstanz</strain>
    </source>
</reference>
<name>A0A0S4J0G4_BODSA</name>
<evidence type="ECO:0000256" key="1">
    <source>
        <dbReference type="SAM" id="Coils"/>
    </source>
</evidence>
<feature type="compositionally biased region" description="Polar residues" evidence="2">
    <location>
        <begin position="345"/>
        <end position="355"/>
    </location>
</feature>
<feature type="compositionally biased region" description="Low complexity" evidence="2">
    <location>
        <begin position="443"/>
        <end position="472"/>
    </location>
</feature>
<dbReference type="AlphaFoldDB" id="A0A0S4J0G4"/>
<organism evidence="3 4">
    <name type="scientific">Bodo saltans</name>
    <name type="common">Flagellated protozoan</name>
    <dbReference type="NCBI Taxonomy" id="75058"/>
    <lineage>
        <taxon>Eukaryota</taxon>
        <taxon>Discoba</taxon>
        <taxon>Euglenozoa</taxon>
        <taxon>Kinetoplastea</taxon>
        <taxon>Metakinetoplastina</taxon>
        <taxon>Eubodonida</taxon>
        <taxon>Bodonidae</taxon>
        <taxon>Bodo</taxon>
    </lineage>
</organism>
<keyword evidence="1" id="KW-0175">Coiled coil</keyword>
<dbReference type="Gene3D" id="3.30.160.60">
    <property type="entry name" value="Classic Zinc Finger"/>
    <property type="match status" value="1"/>
</dbReference>
<proteinExistence type="predicted"/>
<dbReference type="SUPFAM" id="SSF57845">
    <property type="entry name" value="B-box zinc-binding domain"/>
    <property type="match status" value="1"/>
</dbReference>
<dbReference type="InterPro" id="IPR011990">
    <property type="entry name" value="TPR-like_helical_dom_sf"/>
</dbReference>
<sequence length="1180" mass="129264">MHVPKEVAALSAPGLKFRVALNAVGGDGAVTMQLSKTCPEVSSTFEPRDMTMLQPDHYEVKLDTTSGSGRASMEWTSSTPTIDVLVTVKEEMGSDGAKTLAVANPLTVDLNDIIERRKMRTLIIASSMGQVGISISVAPSDTAGYRRRLEAFLSTYNAPALAQVGKVVSGVSEIDSFTKVFKKYNIVDYSKRVKKFFSTYGPDHMKDADAMLQQWANREEELMRHLILDNGPELSDVDLKLRLTAFGKKYKLSPGAHDVPQLMQQHSSDPEALFDKLTAVHGPEPDPRAYLYSATYYGEKPPESPRRKSSTRRSTAPADDSHSLASNGQQMSSSFGPVVDEFDNRSQNGAKSESAASFAVAPSLREDQAATLRASATSTYNRGNKNNSNVTFHEPSAPTGMHNTLPSSHAIFQNHRDSRAGGIDALAAVDPFASTRSSSAAYRAAASTTPPPAQSAIASSYAPQQQQQQQSSNPVELWSSFLEDLRSASVPAAELHYLNEASFLTLVGELGYQGNTRQLLASEWRRRVEQSLRAEPLTQGDSLFEAAKRDVITISGLHPLNVTVVGVTLLKNTEHESSFSLRLGEAKLRTTERLMLVGEHHKLLGYASYGVSQQPQLQDASKPAVIFQRRPFAQLLRPTSVAVLVCDVVIGKPYIGSSSEGGTQQLTSPKDAVPSFLREFDTCVFMDPLAGQSVAVYHPTQVLPKYLVQCNVDTTVSPCPAHPSKPVEYFVVDNNVFACSQCVVMGQHRGKEVLTVEDATLQARSQLQDIQRDVLHVVSEMAAAEADCDRQMQSLPHSEMRMSANRQIEQIRREAEQRIAAIHLEVESNERARKDSIVDAKVQAKRVMDDAQNVATQLDEGLRFRGPNEVISLLMNTKHSGVMESIKDRASSVRHAHQDGPAPLSVAGGGGGAGPMRSASTNHTVFFLQSQQRTARTSGWARPTVSCWRWWGRRPDAVCVDQPHWSFRVRQSPQLKWRCRICLCRTCEDSFSGLNRTPRTAGGPSVAPAAALSSINRAGGSGGGQDASSLYSKFLSLKQQQLNGNNVTNAAPASSSFHNRTQQQPAEFASATKSAVKVTADLEAKRMKDLITSGWAEFRKGDKHSANKIWQDVYERNPHNATGARAKAYIAEAIEKNYQSASQWYEKALSYDPQDCLTLYNYGVLLESVLLMADSLERRI</sequence>